<comment type="subunit">
    <text evidence="3">Homohexamer; trimer of dimers.</text>
</comment>
<dbReference type="PANTHER" id="PTHR43576">
    <property type="entry name" value="ALPHA-L-ARABINOFURANOSIDASE C-RELATED"/>
    <property type="match status" value="1"/>
</dbReference>
<keyword evidence="10" id="KW-1185">Reference proteome</keyword>
<dbReference type="PROSITE" id="PS51318">
    <property type="entry name" value="TAT"/>
    <property type="match status" value="1"/>
</dbReference>
<evidence type="ECO:0000256" key="1">
    <source>
        <dbReference type="ARBA" id="ARBA00001462"/>
    </source>
</evidence>
<dbReference type="OrthoDB" id="9758333at2"/>
<dbReference type="PANTHER" id="PTHR43576:SF3">
    <property type="entry name" value="ALPHA-L-ARABINOFURANOSIDASE C"/>
    <property type="match status" value="1"/>
</dbReference>
<dbReference type="HOGENOM" id="CLU_017810_1_1_0"/>
<dbReference type="Gene3D" id="2.60.40.1180">
    <property type="entry name" value="Golgi alpha-mannosidase II"/>
    <property type="match status" value="1"/>
</dbReference>
<evidence type="ECO:0000256" key="6">
    <source>
        <dbReference type="ARBA" id="ARBA00023277"/>
    </source>
</evidence>
<keyword evidence="5 9" id="KW-0378">Hydrolase</keyword>
<dbReference type="InterPro" id="IPR006311">
    <property type="entry name" value="TAT_signal"/>
</dbReference>
<organism evidence="9 10">
    <name type="scientific">Opitutus terrae (strain DSM 11246 / JCM 15787 / PB90-1)</name>
    <dbReference type="NCBI Taxonomy" id="452637"/>
    <lineage>
        <taxon>Bacteria</taxon>
        <taxon>Pseudomonadati</taxon>
        <taxon>Verrucomicrobiota</taxon>
        <taxon>Opitutia</taxon>
        <taxon>Opitutales</taxon>
        <taxon>Opitutaceae</taxon>
        <taxon>Opitutus</taxon>
    </lineage>
</organism>
<feature type="domain" description="Alpha-L-arabinofuranosidase C-terminal" evidence="8">
    <location>
        <begin position="331"/>
        <end position="539"/>
    </location>
</feature>
<dbReference type="SUPFAM" id="SSF51011">
    <property type="entry name" value="Glycosyl hydrolase domain"/>
    <property type="match status" value="1"/>
</dbReference>
<dbReference type="GO" id="GO:0046556">
    <property type="term" value="F:alpha-L-arabinofuranosidase activity"/>
    <property type="evidence" value="ECO:0007669"/>
    <property type="project" value="UniProtKB-EC"/>
</dbReference>
<dbReference type="KEGG" id="ote:Oter_1817"/>
<dbReference type="AlphaFoldDB" id="B1ZWZ0"/>
<dbReference type="CAZy" id="GH51">
    <property type="family name" value="Glycoside Hydrolase Family 51"/>
</dbReference>
<evidence type="ECO:0000256" key="7">
    <source>
        <dbReference type="ARBA" id="ARBA00023295"/>
    </source>
</evidence>
<evidence type="ECO:0000313" key="10">
    <source>
        <dbReference type="Proteomes" id="UP000007013"/>
    </source>
</evidence>
<accession>B1ZWZ0</accession>
<dbReference type="GO" id="GO:0046373">
    <property type="term" value="P:L-arabinose metabolic process"/>
    <property type="evidence" value="ECO:0007669"/>
    <property type="project" value="InterPro"/>
</dbReference>
<keyword evidence="7 9" id="KW-0326">Glycosidase</keyword>
<evidence type="ECO:0000256" key="2">
    <source>
        <dbReference type="ARBA" id="ARBA00007186"/>
    </source>
</evidence>
<sequence>MKITSRRQFVKQLVTSGAVLTAAPWLRSIGYAQNSRARVARTLIDQANIRSQLDRRLLGAFLEHLGRAVYTGVYEPGSPLADESGFRRDVIAEVKGLGVPNMRYPGGNFVSGYHWQDGVGPKNQRPTVLERAWNSLETNQFGTNEFMEWCKLVGTEPLLGFNLGTGSAEEAVAYVEYCNVARGTKWSDLRRQHGYEQPHNVKYWCLGNEMDGPWQMGRLTAPEYGRKARDAARQIRVISPNAQLIACGSSNTILPTYLEWDRQVLEECYDQVDGISLHNYYGNTAALTGGSSARYLAMNLDMERQIHEIAAVCDYVQGLQRSPKRLWLSFDEWNVWYRARGGAFANGQGKFAPRLLEEVYNLEDALLVGGFVNTLLRQSARVRVGCLAQIVNVIAPLVTNETSVLRQSIYYPYAWALQFAHGRVLDLEVEAETYPIHAEGLRADFAREDQVPFVDVVATCDAARQRASVFLLNRDLENEREFVVDWRNPTPARVLTALTLTGGDLKAANTFDRPTLVAPQPLELPAVGAKMTFKLPARSYSVVQFATA</sequence>
<dbReference type="Pfam" id="PF06964">
    <property type="entry name" value="Alpha-L-AF_C"/>
    <property type="match status" value="1"/>
</dbReference>
<dbReference type="InterPro" id="IPR055235">
    <property type="entry name" value="ASD1_cat"/>
</dbReference>
<dbReference type="InterPro" id="IPR010720">
    <property type="entry name" value="Alpha-L-AF_C"/>
</dbReference>
<dbReference type="Proteomes" id="UP000007013">
    <property type="component" value="Chromosome"/>
</dbReference>
<reference evidence="9 10" key="1">
    <citation type="journal article" date="2011" name="J. Bacteriol.">
        <title>Genome sequence of the verrucomicrobium Opitutus terrae PB90-1, an abundant inhabitant of rice paddy soil ecosystems.</title>
        <authorList>
            <person name="van Passel M.W."/>
            <person name="Kant R."/>
            <person name="Palva A."/>
            <person name="Copeland A."/>
            <person name="Lucas S."/>
            <person name="Lapidus A."/>
            <person name="Glavina del Rio T."/>
            <person name="Pitluck S."/>
            <person name="Goltsman E."/>
            <person name="Clum A."/>
            <person name="Sun H."/>
            <person name="Schmutz J."/>
            <person name="Larimer F.W."/>
            <person name="Land M.L."/>
            <person name="Hauser L."/>
            <person name="Kyrpides N."/>
            <person name="Mikhailova N."/>
            <person name="Richardson P.P."/>
            <person name="Janssen P.H."/>
            <person name="de Vos W.M."/>
            <person name="Smidt H."/>
        </authorList>
    </citation>
    <scope>NUCLEOTIDE SEQUENCE [LARGE SCALE GENOMIC DNA]</scope>
    <source>
        <strain evidence="10">DSM 11246 / JCM 15787 / PB90-1</strain>
    </source>
</reference>
<evidence type="ECO:0000259" key="8">
    <source>
        <dbReference type="SMART" id="SM00813"/>
    </source>
</evidence>
<comment type="catalytic activity">
    <reaction evidence="1">
        <text>Hydrolysis of terminal non-reducing alpha-L-arabinofuranoside residues in alpha-L-arabinosides.</text>
        <dbReference type="EC" id="3.2.1.55"/>
    </reaction>
</comment>
<dbReference type="GO" id="GO:0000272">
    <property type="term" value="P:polysaccharide catabolic process"/>
    <property type="evidence" value="ECO:0007669"/>
    <property type="project" value="TreeGrafter"/>
</dbReference>
<keyword evidence="6" id="KW-0119">Carbohydrate metabolism</keyword>
<dbReference type="Gene3D" id="3.20.20.80">
    <property type="entry name" value="Glycosidases"/>
    <property type="match status" value="1"/>
</dbReference>
<dbReference type="EMBL" id="CP001032">
    <property type="protein sequence ID" value="ACB75101.1"/>
    <property type="molecule type" value="Genomic_DNA"/>
</dbReference>
<gene>
    <name evidence="9" type="ordered locus">Oter_1817</name>
</gene>
<dbReference type="Pfam" id="PF22848">
    <property type="entry name" value="ASD1_dom"/>
    <property type="match status" value="1"/>
</dbReference>
<protein>
    <recommendedName>
        <fullName evidence="4">non-reducing end alpha-L-arabinofuranosidase</fullName>
        <ecNumber evidence="4">3.2.1.55</ecNumber>
    </recommendedName>
</protein>
<evidence type="ECO:0000313" key="9">
    <source>
        <dbReference type="EMBL" id="ACB75101.1"/>
    </source>
</evidence>
<dbReference type="InterPro" id="IPR017853">
    <property type="entry name" value="GH"/>
</dbReference>
<dbReference type="EC" id="3.2.1.55" evidence="4"/>
<dbReference type="STRING" id="452637.Oter_1817"/>
<evidence type="ECO:0000256" key="4">
    <source>
        <dbReference type="ARBA" id="ARBA00012670"/>
    </source>
</evidence>
<dbReference type="SMART" id="SM00813">
    <property type="entry name" value="Alpha-L-AF_C"/>
    <property type="match status" value="1"/>
</dbReference>
<proteinExistence type="inferred from homology"/>
<evidence type="ECO:0000256" key="3">
    <source>
        <dbReference type="ARBA" id="ARBA00011165"/>
    </source>
</evidence>
<name>B1ZWZ0_OPITP</name>
<dbReference type="RefSeq" id="WP_012374638.1">
    <property type="nucleotide sequence ID" value="NC_010571.1"/>
</dbReference>
<dbReference type="eggNOG" id="COG3534">
    <property type="taxonomic scope" value="Bacteria"/>
</dbReference>
<dbReference type="InterPro" id="IPR013780">
    <property type="entry name" value="Glyco_hydro_b"/>
</dbReference>
<evidence type="ECO:0000256" key="5">
    <source>
        <dbReference type="ARBA" id="ARBA00022801"/>
    </source>
</evidence>
<dbReference type="SUPFAM" id="SSF51445">
    <property type="entry name" value="(Trans)glycosidases"/>
    <property type="match status" value="1"/>
</dbReference>
<comment type="similarity">
    <text evidence="2">Belongs to the glycosyl hydrolase 51 family.</text>
</comment>